<feature type="domain" description="Fe-S metabolism associated" evidence="2">
    <location>
        <begin position="11"/>
        <end position="130"/>
    </location>
</feature>
<dbReference type="Proteomes" id="UP000019666">
    <property type="component" value="Unassembled WGS sequence"/>
</dbReference>
<proteinExistence type="inferred from homology"/>
<sequence length="136" mass="14761">MATPAFEDIAETFEFLPDWEDRYREVIALGKAMEPMPEALKVPATKVTGCASQVWIHPEIAGGTYAFQGDSDASIVRGLIAILKALYTGVPLEEVGKVNAPAEFARLGLDSHLSAQRSNGLKSMIKRIQETAREAA</sequence>
<keyword evidence="4" id="KW-1185">Reference proteome</keyword>
<dbReference type="InterPro" id="IPR003808">
    <property type="entry name" value="Fe-S_metab-assoc_dom"/>
</dbReference>
<dbReference type="Gene3D" id="3.90.1010.10">
    <property type="match status" value="1"/>
</dbReference>
<evidence type="ECO:0000256" key="1">
    <source>
        <dbReference type="ARBA" id="ARBA00010282"/>
    </source>
</evidence>
<evidence type="ECO:0000313" key="3">
    <source>
        <dbReference type="EMBL" id="EYD76771.1"/>
    </source>
</evidence>
<dbReference type="OrthoDB" id="9799320at2"/>
<accession>A0A017HQV9</accession>
<evidence type="ECO:0000259" key="2">
    <source>
        <dbReference type="Pfam" id="PF02657"/>
    </source>
</evidence>
<dbReference type="SUPFAM" id="SSF82649">
    <property type="entry name" value="SufE/NifU"/>
    <property type="match status" value="1"/>
</dbReference>
<dbReference type="STRING" id="442562.Rumeso_01729"/>
<organism evidence="3 4">
    <name type="scientific">Rubellimicrobium mesophilum DSM 19309</name>
    <dbReference type="NCBI Taxonomy" id="442562"/>
    <lineage>
        <taxon>Bacteria</taxon>
        <taxon>Pseudomonadati</taxon>
        <taxon>Pseudomonadota</taxon>
        <taxon>Alphaproteobacteria</taxon>
        <taxon>Rhodobacterales</taxon>
        <taxon>Roseobacteraceae</taxon>
        <taxon>Rubellimicrobium</taxon>
    </lineage>
</organism>
<dbReference type="PANTHER" id="PTHR43597:SF5">
    <property type="entry name" value="SUFE-LIKE PROTEIN 2, CHLOROPLASTIC"/>
    <property type="match status" value="1"/>
</dbReference>
<protein>
    <submittedName>
        <fullName evidence="3">Sulfur acceptor protein SufE for iron-sulfur cluster assembly</fullName>
    </submittedName>
</protein>
<dbReference type="PATRIC" id="fig|442562.3.peg.1712"/>
<name>A0A017HQV9_9RHOB</name>
<dbReference type="Pfam" id="PF02657">
    <property type="entry name" value="SufE"/>
    <property type="match status" value="1"/>
</dbReference>
<dbReference type="HOGENOM" id="CLU_124502_1_0_5"/>
<dbReference type="RefSeq" id="WP_037277301.1">
    <property type="nucleotide sequence ID" value="NZ_KK088521.1"/>
</dbReference>
<dbReference type="EMBL" id="AOSK01000041">
    <property type="protein sequence ID" value="EYD76771.1"/>
    <property type="molecule type" value="Genomic_DNA"/>
</dbReference>
<reference evidence="3 4" key="1">
    <citation type="submission" date="2013-02" db="EMBL/GenBank/DDBJ databases">
        <authorList>
            <person name="Fiebig A."/>
            <person name="Goeker M."/>
            <person name="Klenk H.-P.P."/>
        </authorList>
    </citation>
    <scope>NUCLEOTIDE SEQUENCE [LARGE SCALE GENOMIC DNA]</scope>
    <source>
        <strain evidence="3 4">DSM 19309</strain>
    </source>
</reference>
<dbReference type="PANTHER" id="PTHR43597">
    <property type="entry name" value="SULFUR ACCEPTOR PROTEIN CSDE"/>
    <property type="match status" value="1"/>
</dbReference>
<comment type="similarity">
    <text evidence="1">Belongs to the SufE family.</text>
</comment>
<evidence type="ECO:0000313" key="4">
    <source>
        <dbReference type="Proteomes" id="UP000019666"/>
    </source>
</evidence>
<dbReference type="AlphaFoldDB" id="A0A017HQV9"/>
<gene>
    <name evidence="3" type="ORF">Rumeso_01729</name>
</gene>
<comment type="caution">
    <text evidence="3">The sequence shown here is derived from an EMBL/GenBank/DDBJ whole genome shotgun (WGS) entry which is preliminary data.</text>
</comment>